<dbReference type="GeneID" id="37115215"/>
<feature type="region of interest" description="Disordered" evidence="1">
    <location>
        <begin position="284"/>
        <end position="357"/>
    </location>
</feature>
<dbReference type="Proteomes" id="UP000246702">
    <property type="component" value="Unassembled WGS sequence"/>
</dbReference>
<feature type="compositionally biased region" description="Basic residues" evidence="1">
    <location>
        <begin position="51"/>
        <end position="71"/>
    </location>
</feature>
<dbReference type="AlphaFoldDB" id="A0A317XBW8"/>
<accession>A0A317XBW8</accession>
<organism evidence="2 3">
    <name type="scientific">Aspergillus sclerotioniger CBS 115572</name>
    <dbReference type="NCBI Taxonomy" id="1450535"/>
    <lineage>
        <taxon>Eukaryota</taxon>
        <taxon>Fungi</taxon>
        <taxon>Dikarya</taxon>
        <taxon>Ascomycota</taxon>
        <taxon>Pezizomycotina</taxon>
        <taxon>Eurotiomycetes</taxon>
        <taxon>Eurotiomycetidae</taxon>
        <taxon>Eurotiales</taxon>
        <taxon>Aspergillaceae</taxon>
        <taxon>Aspergillus</taxon>
        <taxon>Aspergillus subgen. Circumdati</taxon>
    </lineage>
</organism>
<keyword evidence="3" id="KW-1185">Reference proteome</keyword>
<evidence type="ECO:0000313" key="3">
    <source>
        <dbReference type="Proteomes" id="UP000246702"/>
    </source>
</evidence>
<name>A0A317XBW8_9EURO</name>
<dbReference type="STRING" id="1450535.A0A317XBW8"/>
<evidence type="ECO:0000313" key="2">
    <source>
        <dbReference type="EMBL" id="PWY96009.1"/>
    </source>
</evidence>
<feature type="region of interest" description="Disordered" evidence="1">
    <location>
        <begin position="49"/>
        <end position="74"/>
    </location>
</feature>
<feature type="compositionally biased region" description="Polar residues" evidence="1">
    <location>
        <begin position="326"/>
        <end position="342"/>
    </location>
</feature>
<proteinExistence type="predicted"/>
<protein>
    <submittedName>
        <fullName evidence="2">Uncharacterized protein</fullName>
    </submittedName>
</protein>
<comment type="caution">
    <text evidence="2">The sequence shown here is derived from an EMBL/GenBank/DDBJ whole genome shotgun (WGS) entry which is preliminary data.</text>
</comment>
<dbReference type="EMBL" id="MSFK01000002">
    <property type="protein sequence ID" value="PWY96009.1"/>
    <property type="molecule type" value="Genomic_DNA"/>
</dbReference>
<evidence type="ECO:0000256" key="1">
    <source>
        <dbReference type="SAM" id="MobiDB-lite"/>
    </source>
</evidence>
<dbReference type="RefSeq" id="XP_025472770.1">
    <property type="nucleotide sequence ID" value="XM_025613072.1"/>
</dbReference>
<sequence length="523" mass="59620">MGVSESKIISGKLSFACIKAEAQGCGNIDDLLSDDEKFTNTLRSLWQRMSPAHRKSIQKPTKLPRRSRAKPQPRNTNVLLKYSPQWEDDIKSFLEAGKQIQSNSYHPVADSYNFLSRLEEREEINLWHIRFLEVIFHHFLKDLCGSYKRSEDVRKAISIIRASGVVKDDAILIEKRVLSWGNVGRRLELLCFELKYNHHPDDEYIIDRIGDKKHLGLLFRLPGHVRDDYMKRLPLNSSSKRDLKVQELRSFDLSTDIQGISLDTLACDIFSSLSATFERPIIRESSSHESCTGDSHDISRNETTVAPSHTMEPGQENFGGNDPSEVYQQSDTRGLSPSSIEQETNDHERLNNSISNEWPNLQMTQESQVLRGLRSYIPPRPRVLHNEPLHCDSDPANLQLHMQQLPGHSLYNNQASTEHTMMFNAAQVGQPQADINMEAADLHPYMRQRLSYLVPEPLDHTCLGTRTILHGAVVTEESGESSDYFQRQEDHHSNLLPVTSTMNLNDGPGAGHWQPYDTSYLQI</sequence>
<reference evidence="2 3" key="1">
    <citation type="submission" date="2016-12" db="EMBL/GenBank/DDBJ databases">
        <title>The genomes of Aspergillus section Nigri reveals drivers in fungal speciation.</title>
        <authorList>
            <consortium name="DOE Joint Genome Institute"/>
            <person name="Vesth T.C."/>
            <person name="Nybo J."/>
            <person name="Theobald S."/>
            <person name="Brandl J."/>
            <person name="Frisvad J.C."/>
            <person name="Nielsen K.F."/>
            <person name="Lyhne E.K."/>
            <person name="Kogle M.E."/>
            <person name="Kuo A."/>
            <person name="Riley R."/>
            <person name="Clum A."/>
            <person name="Nolan M."/>
            <person name="Lipzen A."/>
            <person name="Salamov A."/>
            <person name="Henrissat B."/>
            <person name="Wiebenga A."/>
            <person name="De Vries R.P."/>
            <person name="Grigoriev I.V."/>
            <person name="Mortensen U.H."/>
            <person name="Andersen M.R."/>
            <person name="Baker S.E."/>
        </authorList>
    </citation>
    <scope>NUCLEOTIDE SEQUENCE [LARGE SCALE GENOMIC DNA]</scope>
    <source>
        <strain evidence="2 3">CBS 115572</strain>
    </source>
</reference>
<dbReference type="OrthoDB" id="4506844at2759"/>
<gene>
    <name evidence="2" type="ORF">BO94DRAFT_542089</name>
</gene>